<proteinExistence type="predicted"/>
<feature type="non-terminal residue" evidence="1">
    <location>
        <position position="1"/>
    </location>
</feature>
<dbReference type="GeneID" id="19206494"/>
<dbReference type="Proteomes" id="UP000053558">
    <property type="component" value="Unassembled WGS sequence"/>
</dbReference>
<comment type="caution">
    <text evidence="1">The sequence shown here is derived from an EMBL/GenBank/DDBJ whole genome shotgun (WGS) entry which is preliminary data.</text>
</comment>
<organism evidence="1 2">
    <name type="scientific">Coniophora puteana (strain RWD-64-598)</name>
    <name type="common">Brown rot fungus</name>
    <dbReference type="NCBI Taxonomy" id="741705"/>
    <lineage>
        <taxon>Eukaryota</taxon>
        <taxon>Fungi</taxon>
        <taxon>Dikarya</taxon>
        <taxon>Basidiomycota</taxon>
        <taxon>Agaricomycotina</taxon>
        <taxon>Agaricomycetes</taxon>
        <taxon>Agaricomycetidae</taxon>
        <taxon>Boletales</taxon>
        <taxon>Coniophorineae</taxon>
        <taxon>Coniophoraceae</taxon>
        <taxon>Coniophora</taxon>
    </lineage>
</organism>
<evidence type="ECO:0000313" key="1">
    <source>
        <dbReference type="EMBL" id="EIW76764.1"/>
    </source>
</evidence>
<dbReference type="EMBL" id="JH711585">
    <property type="protein sequence ID" value="EIW76764.1"/>
    <property type="molecule type" value="Genomic_DNA"/>
</dbReference>
<accession>A0A5M3MCZ8</accession>
<evidence type="ECO:0000313" key="2">
    <source>
        <dbReference type="Proteomes" id="UP000053558"/>
    </source>
</evidence>
<dbReference type="KEGG" id="cput:CONPUDRAFT_18455"/>
<name>A0A5M3MCZ8_CONPW</name>
<keyword evidence="2" id="KW-1185">Reference proteome</keyword>
<dbReference type="OrthoDB" id="3261594at2759"/>
<gene>
    <name evidence="1" type="ORF">CONPUDRAFT_18455</name>
</gene>
<dbReference type="OMA" id="RYHEERT"/>
<reference evidence="2" key="1">
    <citation type="journal article" date="2012" name="Science">
        <title>The Paleozoic origin of enzymatic lignin decomposition reconstructed from 31 fungal genomes.</title>
        <authorList>
            <person name="Floudas D."/>
            <person name="Binder M."/>
            <person name="Riley R."/>
            <person name="Barry K."/>
            <person name="Blanchette R.A."/>
            <person name="Henrissat B."/>
            <person name="Martinez A.T."/>
            <person name="Otillar R."/>
            <person name="Spatafora J.W."/>
            <person name="Yadav J.S."/>
            <person name="Aerts A."/>
            <person name="Benoit I."/>
            <person name="Boyd A."/>
            <person name="Carlson A."/>
            <person name="Copeland A."/>
            <person name="Coutinho P.M."/>
            <person name="de Vries R.P."/>
            <person name="Ferreira P."/>
            <person name="Findley K."/>
            <person name="Foster B."/>
            <person name="Gaskell J."/>
            <person name="Glotzer D."/>
            <person name="Gorecki P."/>
            <person name="Heitman J."/>
            <person name="Hesse C."/>
            <person name="Hori C."/>
            <person name="Igarashi K."/>
            <person name="Jurgens J.A."/>
            <person name="Kallen N."/>
            <person name="Kersten P."/>
            <person name="Kohler A."/>
            <person name="Kuees U."/>
            <person name="Kumar T.K.A."/>
            <person name="Kuo A."/>
            <person name="LaButti K."/>
            <person name="Larrondo L.F."/>
            <person name="Lindquist E."/>
            <person name="Ling A."/>
            <person name="Lombard V."/>
            <person name="Lucas S."/>
            <person name="Lundell T."/>
            <person name="Martin R."/>
            <person name="McLaughlin D.J."/>
            <person name="Morgenstern I."/>
            <person name="Morin E."/>
            <person name="Murat C."/>
            <person name="Nagy L.G."/>
            <person name="Nolan M."/>
            <person name="Ohm R.A."/>
            <person name="Patyshakuliyeva A."/>
            <person name="Rokas A."/>
            <person name="Ruiz-Duenas F.J."/>
            <person name="Sabat G."/>
            <person name="Salamov A."/>
            <person name="Samejima M."/>
            <person name="Schmutz J."/>
            <person name="Slot J.C."/>
            <person name="St John F."/>
            <person name="Stenlid J."/>
            <person name="Sun H."/>
            <person name="Sun S."/>
            <person name="Syed K."/>
            <person name="Tsang A."/>
            <person name="Wiebenga A."/>
            <person name="Young D."/>
            <person name="Pisabarro A."/>
            <person name="Eastwood D.C."/>
            <person name="Martin F."/>
            <person name="Cullen D."/>
            <person name="Grigoriev I.V."/>
            <person name="Hibbett D.S."/>
        </authorList>
    </citation>
    <scope>NUCLEOTIDE SEQUENCE [LARGE SCALE GENOMIC DNA]</scope>
    <source>
        <strain evidence="2">RWD-64-598 SS2</strain>
    </source>
</reference>
<sequence>IYTYPLAAQVQAAFGDKENAKALSYRAQRTHELLNCLFTDKSQIPVFTDYIEGTNYLKAVLDGKISDDDIVIMSSLNGAQLIDSQQSDMTIYIWIILNYSPDKSYKKKCVLIGGIIPGPNKSSNLESFLFSGFHHLSALQREGLPIWN</sequence>
<feature type="non-terminal residue" evidence="1">
    <location>
        <position position="148"/>
    </location>
</feature>
<protein>
    <submittedName>
        <fullName evidence="1">Uncharacterized protein</fullName>
    </submittedName>
</protein>
<dbReference type="AlphaFoldDB" id="A0A5M3MCZ8"/>
<dbReference type="RefSeq" id="XP_007772844.1">
    <property type="nucleotide sequence ID" value="XM_007774654.1"/>
</dbReference>